<sequence>MARELIGLFNPRDPYVAQLAQIITLFYKMSGKKTSREEIEEIIASDGKSLTENEIQQLLDMQEHFPLDMKLPQKPLGKMPAKSDNTHEEQ</sequence>
<evidence type="ECO:0000313" key="2">
    <source>
        <dbReference type="EMBL" id="GGI13408.1"/>
    </source>
</evidence>
<dbReference type="Proteomes" id="UP000619536">
    <property type="component" value="Unassembled WGS sequence"/>
</dbReference>
<accession>A0A8J3AFL9</accession>
<keyword evidence="3" id="KW-1185">Reference proteome</keyword>
<proteinExistence type="predicted"/>
<evidence type="ECO:0000256" key="1">
    <source>
        <dbReference type="SAM" id="MobiDB-lite"/>
    </source>
</evidence>
<comment type="caution">
    <text evidence="2">The sequence shown here is derived from an EMBL/GenBank/DDBJ whole genome shotgun (WGS) entry which is preliminary data.</text>
</comment>
<organism evidence="2 3">
    <name type="scientific">Galliscardovia ingluviei</name>
    <dbReference type="NCBI Taxonomy" id="1769422"/>
    <lineage>
        <taxon>Bacteria</taxon>
        <taxon>Bacillati</taxon>
        <taxon>Actinomycetota</taxon>
        <taxon>Actinomycetes</taxon>
        <taxon>Bifidobacteriales</taxon>
        <taxon>Bifidobacteriaceae</taxon>
        <taxon>Galliscardovia</taxon>
    </lineage>
</organism>
<feature type="region of interest" description="Disordered" evidence="1">
    <location>
        <begin position="70"/>
        <end position="90"/>
    </location>
</feature>
<reference evidence="2" key="1">
    <citation type="journal article" date="2014" name="Int. J. Syst. Evol. Microbiol.">
        <title>Complete genome sequence of Corynebacterium casei LMG S-19264T (=DSM 44701T), isolated from a smear-ripened cheese.</title>
        <authorList>
            <consortium name="US DOE Joint Genome Institute (JGI-PGF)"/>
            <person name="Walter F."/>
            <person name="Albersmeier A."/>
            <person name="Kalinowski J."/>
            <person name="Ruckert C."/>
        </authorList>
    </citation>
    <scope>NUCLEOTIDE SEQUENCE</scope>
    <source>
        <strain evidence="2">CCM 8606</strain>
    </source>
</reference>
<protein>
    <submittedName>
        <fullName evidence="2">Uncharacterized protein</fullName>
    </submittedName>
</protein>
<dbReference type="RefSeq" id="WP_188354722.1">
    <property type="nucleotide sequence ID" value="NZ_BMDH01000001.1"/>
</dbReference>
<name>A0A8J3AFL9_9BIFI</name>
<dbReference type="AlphaFoldDB" id="A0A8J3AFL9"/>
<reference evidence="2" key="2">
    <citation type="submission" date="2020-09" db="EMBL/GenBank/DDBJ databases">
        <authorList>
            <person name="Sun Q."/>
            <person name="Sedlacek I."/>
        </authorList>
    </citation>
    <scope>NUCLEOTIDE SEQUENCE</scope>
    <source>
        <strain evidence="2">CCM 8606</strain>
    </source>
</reference>
<dbReference type="EMBL" id="BMDH01000001">
    <property type="protein sequence ID" value="GGI13408.1"/>
    <property type="molecule type" value="Genomic_DNA"/>
</dbReference>
<gene>
    <name evidence="2" type="ORF">GCM10007377_05810</name>
</gene>
<evidence type="ECO:0000313" key="3">
    <source>
        <dbReference type="Proteomes" id="UP000619536"/>
    </source>
</evidence>